<protein>
    <submittedName>
        <fullName evidence="2">VOC family protein</fullName>
    </submittedName>
</protein>
<dbReference type="InterPro" id="IPR029068">
    <property type="entry name" value="Glyas_Bleomycin-R_OHBP_Dase"/>
</dbReference>
<dbReference type="RefSeq" id="WP_263334973.1">
    <property type="nucleotide sequence ID" value="NZ_JAGSYH010000002.1"/>
</dbReference>
<evidence type="ECO:0000313" key="3">
    <source>
        <dbReference type="Proteomes" id="UP001596091"/>
    </source>
</evidence>
<evidence type="ECO:0000313" key="2">
    <source>
        <dbReference type="EMBL" id="MFC5860863.1"/>
    </source>
</evidence>
<proteinExistence type="predicted"/>
<keyword evidence="3" id="KW-1185">Reference proteome</keyword>
<dbReference type="SUPFAM" id="SSF54593">
    <property type="entry name" value="Glyoxalase/Bleomycin resistance protein/Dihydroxybiphenyl dioxygenase"/>
    <property type="match status" value="1"/>
</dbReference>
<dbReference type="CDD" id="cd06587">
    <property type="entry name" value="VOC"/>
    <property type="match status" value="1"/>
</dbReference>
<organism evidence="2 3">
    <name type="scientific">Acidicapsa dinghuensis</name>
    <dbReference type="NCBI Taxonomy" id="2218256"/>
    <lineage>
        <taxon>Bacteria</taxon>
        <taxon>Pseudomonadati</taxon>
        <taxon>Acidobacteriota</taxon>
        <taxon>Terriglobia</taxon>
        <taxon>Terriglobales</taxon>
        <taxon>Acidobacteriaceae</taxon>
        <taxon>Acidicapsa</taxon>
    </lineage>
</organism>
<feature type="domain" description="VOC" evidence="1">
    <location>
        <begin position="10"/>
        <end position="117"/>
    </location>
</feature>
<evidence type="ECO:0000259" key="1">
    <source>
        <dbReference type="PROSITE" id="PS51819"/>
    </source>
</evidence>
<dbReference type="Gene3D" id="3.10.180.10">
    <property type="entry name" value="2,3-Dihydroxybiphenyl 1,2-Dioxygenase, domain 1"/>
    <property type="match status" value="1"/>
</dbReference>
<dbReference type="InterPro" id="IPR004360">
    <property type="entry name" value="Glyas_Fos-R_dOase_dom"/>
</dbReference>
<dbReference type="Pfam" id="PF00903">
    <property type="entry name" value="Glyoxalase"/>
    <property type="match status" value="1"/>
</dbReference>
<name>A0ABW1ED07_9BACT</name>
<dbReference type="Proteomes" id="UP001596091">
    <property type="component" value="Unassembled WGS sequence"/>
</dbReference>
<comment type="caution">
    <text evidence="2">The sequence shown here is derived from an EMBL/GenBank/DDBJ whole genome shotgun (WGS) entry which is preliminary data.</text>
</comment>
<accession>A0ABW1ED07</accession>
<reference evidence="3" key="1">
    <citation type="journal article" date="2019" name="Int. J. Syst. Evol. Microbiol.">
        <title>The Global Catalogue of Microorganisms (GCM) 10K type strain sequencing project: providing services to taxonomists for standard genome sequencing and annotation.</title>
        <authorList>
            <consortium name="The Broad Institute Genomics Platform"/>
            <consortium name="The Broad Institute Genome Sequencing Center for Infectious Disease"/>
            <person name="Wu L."/>
            <person name="Ma J."/>
        </authorList>
    </citation>
    <scope>NUCLEOTIDE SEQUENCE [LARGE SCALE GENOMIC DNA]</scope>
    <source>
        <strain evidence="3">JCM 4087</strain>
    </source>
</reference>
<sequence>MSSLEEYSLQFARVILFTRQMEIMSDYYGRILSLKLVSEEKGWREFAAGAVNIALHSGPPSPGAKGPKIVFHASDVASLREALVARGAKFGKVRQGDPFTLCDGKDPDGNPIQLSNR</sequence>
<dbReference type="InterPro" id="IPR037523">
    <property type="entry name" value="VOC_core"/>
</dbReference>
<dbReference type="EMBL" id="JBHSPH010000001">
    <property type="protein sequence ID" value="MFC5860863.1"/>
    <property type="molecule type" value="Genomic_DNA"/>
</dbReference>
<gene>
    <name evidence="2" type="ORF">ACFPT7_00995</name>
</gene>
<dbReference type="PROSITE" id="PS51819">
    <property type="entry name" value="VOC"/>
    <property type="match status" value="1"/>
</dbReference>